<dbReference type="EC" id="4.2.1.136" evidence="19"/>
<dbReference type="GO" id="GO:0052855">
    <property type="term" value="F:ADP-dependent NAD(P)H-hydrate dehydratase activity"/>
    <property type="evidence" value="ECO:0007669"/>
    <property type="project" value="UniProtKB-UniRule"/>
</dbReference>
<dbReference type="PANTHER" id="PTHR12592">
    <property type="entry name" value="ATP-DEPENDENT (S)-NAD(P)H-HYDRATE DEHYDRATASE FAMILY MEMBER"/>
    <property type="match status" value="1"/>
</dbReference>
<comment type="cofactor">
    <cofactor evidence="18 19">
        <name>K(+)</name>
        <dbReference type="ChEBI" id="CHEBI:29103"/>
    </cofactor>
    <text evidence="18 19">Binds 1 potassium ion per subunit.</text>
</comment>
<evidence type="ECO:0000256" key="2">
    <source>
        <dbReference type="ARBA" id="ARBA00000909"/>
    </source>
</evidence>
<keyword evidence="11 18" id="KW-0413">Isomerase</keyword>
<feature type="binding site" evidence="17">
    <location>
        <position position="434"/>
    </location>
    <ligand>
        <name>(6S)-NADPHX</name>
        <dbReference type="ChEBI" id="CHEBI:64076"/>
    </ligand>
</feature>
<accession>A0A7W8HE80</accession>
<evidence type="ECO:0000256" key="12">
    <source>
        <dbReference type="ARBA" id="ARBA00023239"/>
    </source>
</evidence>
<feature type="binding site" evidence="18">
    <location>
        <position position="60"/>
    </location>
    <ligand>
        <name>K(+)</name>
        <dbReference type="ChEBI" id="CHEBI:29103"/>
    </ligand>
</feature>
<evidence type="ECO:0000259" key="21">
    <source>
        <dbReference type="PROSITE" id="PS51385"/>
    </source>
</evidence>
<dbReference type="PROSITE" id="PS01050">
    <property type="entry name" value="YJEF_C_2"/>
    <property type="match status" value="1"/>
</dbReference>
<sequence>MSALFRTATIRALERECIDRLGGGVLMERAAEAVAEAAARSARRLPRATPIVALVGPGNNGGDALLAVSKLRERGFPAHALALSGTEPSAADARAVWHRWHARGGAVGALDGLPAWLERRPLVLDGLFGIGLGRALEGAAAQAVRLLDQAPQCETIAIDVPSGVDADTGAIVGGPDAPAIRADLTVTMIGDKPGLHTGAALDHAGAVLVAGLGLAHETAADGELFGRALAMKLLRPRARDSHKGSFGSVLVVGGAAGTAGAALLAARGAQAAGAGKVFVAAPDGPVFDPGQPQLMTRGFEAGHEGIDAICIGCGLGRSAKAGDALERALRSALPLVLDADALNLVADDPALARQLATRAAPTVLTPHPLEAARLLGVSSREIQSDRIGHALALAAQTGATALIKGAGSVMALPDGCFSILAAGSPALATAGTGDVLAGVIAALLAQRMPAADAARLGAWAHGSAGELWQRSHPSGAGLSAAELPALVTSALAPA</sequence>
<dbReference type="InterPro" id="IPR017953">
    <property type="entry name" value="Carbohydrate_kinase_pred_CS"/>
</dbReference>
<evidence type="ECO:0000256" key="15">
    <source>
        <dbReference type="ARBA" id="ARBA00048238"/>
    </source>
</evidence>
<keyword evidence="13" id="KW-0511">Multifunctional enzyme</keyword>
<dbReference type="PIRSF" id="PIRSF017184">
    <property type="entry name" value="Nnr"/>
    <property type="match status" value="1"/>
</dbReference>
<dbReference type="InterPro" id="IPR000631">
    <property type="entry name" value="CARKD"/>
</dbReference>
<comment type="cofactor">
    <cofactor evidence="17">
        <name>Mg(2+)</name>
        <dbReference type="ChEBI" id="CHEBI:18420"/>
    </cofactor>
</comment>
<keyword evidence="8 17" id="KW-0521">NADP</keyword>
<dbReference type="RefSeq" id="WP_183963626.1">
    <property type="nucleotide sequence ID" value="NZ_BAABEW010000016.1"/>
</dbReference>
<comment type="similarity">
    <text evidence="4 19">In the C-terminal section; belongs to the NnrD/CARKD family.</text>
</comment>
<keyword evidence="23" id="KW-1185">Reference proteome</keyword>
<comment type="caution">
    <text evidence="22">The sequence shown here is derived from an EMBL/GenBank/DDBJ whole genome shotgun (WGS) entry which is preliminary data.</text>
</comment>
<evidence type="ECO:0000256" key="1">
    <source>
        <dbReference type="ARBA" id="ARBA00000013"/>
    </source>
</evidence>
<comment type="catalytic activity">
    <reaction evidence="15 17 19">
        <text>(6S)-NADHX + ADP = AMP + phosphate + NADH + H(+)</text>
        <dbReference type="Rhea" id="RHEA:32223"/>
        <dbReference type="ChEBI" id="CHEBI:15378"/>
        <dbReference type="ChEBI" id="CHEBI:43474"/>
        <dbReference type="ChEBI" id="CHEBI:57945"/>
        <dbReference type="ChEBI" id="CHEBI:64074"/>
        <dbReference type="ChEBI" id="CHEBI:456215"/>
        <dbReference type="ChEBI" id="CHEBI:456216"/>
        <dbReference type="EC" id="4.2.1.136"/>
    </reaction>
</comment>
<feature type="binding site" evidence="17">
    <location>
        <position position="367"/>
    </location>
    <ligand>
        <name>(6S)-NADPHX</name>
        <dbReference type="ChEBI" id="CHEBI:64076"/>
    </ligand>
</feature>
<keyword evidence="22" id="KW-0808">Transferase</keyword>
<comment type="catalytic activity">
    <reaction evidence="2 18 19">
        <text>(6R)-NADPHX = (6S)-NADPHX</text>
        <dbReference type="Rhea" id="RHEA:32227"/>
        <dbReference type="ChEBI" id="CHEBI:64076"/>
        <dbReference type="ChEBI" id="CHEBI:64077"/>
        <dbReference type="EC" id="5.1.99.6"/>
    </reaction>
</comment>
<dbReference type="InterPro" id="IPR036652">
    <property type="entry name" value="YjeF_N_dom_sf"/>
</dbReference>
<keyword evidence="6 17" id="KW-0547">Nucleotide-binding</keyword>
<dbReference type="NCBIfam" id="TIGR00197">
    <property type="entry name" value="yjeF_nterm"/>
    <property type="match status" value="1"/>
</dbReference>
<dbReference type="InterPro" id="IPR004443">
    <property type="entry name" value="YjeF_N_dom"/>
</dbReference>
<feature type="binding site" evidence="18">
    <location>
        <begin position="129"/>
        <end position="135"/>
    </location>
    <ligand>
        <name>(6S)-NADPHX</name>
        <dbReference type="ChEBI" id="CHEBI:64076"/>
    </ligand>
</feature>
<evidence type="ECO:0000256" key="6">
    <source>
        <dbReference type="ARBA" id="ARBA00022741"/>
    </source>
</evidence>
<evidence type="ECO:0000256" key="17">
    <source>
        <dbReference type="HAMAP-Rule" id="MF_01965"/>
    </source>
</evidence>
<feature type="binding site" evidence="18">
    <location>
        <begin position="59"/>
        <end position="63"/>
    </location>
    <ligand>
        <name>(6S)-NADPHX</name>
        <dbReference type="ChEBI" id="CHEBI:64076"/>
    </ligand>
</feature>
<comment type="caution">
    <text evidence="18">Lacks conserved residue(s) required for the propagation of feature annotation.</text>
</comment>
<evidence type="ECO:0000256" key="14">
    <source>
        <dbReference type="ARBA" id="ARBA00025153"/>
    </source>
</evidence>
<dbReference type="GO" id="GO:0016301">
    <property type="term" value="F:kinase activity"/>
    <property type="evidence" value="ECO:0007669"/>
    <property type="project" value="UniProtKB-KW"/>
</dbReference>
<dbReference type="GO" id="GO:0046496">
    <property type="term" value="P:nicotinamide nucleotide metabolic process"/>
    <property type="evidence" value="ECO:0007669"/>
    <property type="project" value="UniProtKB-UniRule"/>
</dbReference>
<dbReference type="GO" id="GO:0110051">
    <property type="term" value="P:metabolite repair"/>
    <property type="evidence" value="ECO:0007669"/>
    <property type="project" value="TreeGrafter"/>
</dbReference>
<dbReference type="GO" id="GO:0052856">
    <property type="term" value="F:NAD(P)HX epimerase activity"/>
    <property type="evidence" value="ECO:0007669"/>
    <property type="project" value="UniProtKB-UniRule"/>
</dbReference>
<comment type="similarity">
    <text evidence="3 19">In the N-terminal section; belongs to the NnrE/AIBP family.</text>
</comment>
<keyword evidence="10 17" id="KW-0520">NAD</keyword>
<evidence type="ECO:0000256" key="9">
    <source>
        <dbReference type="ARBA" id="ARBA00022958"/>
    </source>
</evidence>
<keyword evidence="22" id="KW-0418">Kinase</keyword>
<dbReference type="InterPro" id="IPR030677">
    <property type="entry name" value="Nnr"/>
</dbReference>
<dbReference type="SUPFAM" id="SSF64153">
    <property type="entry name" value="YjeF N-terminal domain-like"/>
    <property type="match status" value="1"/>
</dbReference>
<dbReference type="Pfam" id="PF01256">
    <property type="entry name" value="Carb_kinase"/>
    <property type="match status" value="1"/>
</dbReference>
<evidence type="ECO:0000256" key="13">
    <source>
        <dbReference type="ARBA" id="ARBA00023268"/>
    </source>
</evidence>
<comment type="function">
    <text evidence="18">Catalyzes the epimerization of the S- and R-forms of NAD(P)HX, a damaged form of NAD(P)H that is a result of enzymatic or heat-dependent hydration. This is a prerequisite for the S-specific NAD(P)H-hydrate dehydratase to allow the repair of both epimers of NAD(P)HX.</text>
</comment>
<evidence type="ECO:0000259" key="20">
    <source>
        <dbReference type="PROSITE" id="PS51383"/>
    </source>
</evidence>
<evidence type="ECO:0000256" key="18">
    <source>
        <dbReference type="HAMAP-Rule" id="MF_01966"/>
    </source>
</evidence>
<keyword evidence="9 18" id="KW-0630">Potassium</keyword>
<protein>
    <recommendedName>
        <fullName evidence="19">Bifunctional NAD(P)H-hydrate repair enzyme</fullName>
    </recommendedName>
    <alternativeName>
        <fullName evidence="19">Nicotinamide nucleotide repair protein</fullName>
    </alternativeName>
    <domain>
        <recommendedName>
            <fullName evidence="19">ADP-dependent (S)-NAD(P)H-hydrate dehydratase</fullName>
            <ecNumber evidence="19">4.2.1.136</ecNumber>
        </recommendedName>
        <alternativeName>
            <fullName evidence="19">ADP-dependent NAD(P)HX dehydratase</fullName>
        </alternativeName>
    </domain>
    <domain>
        <recommendedName>
            <fullName evidence="19">NAD(P)H-hydrate epimerase</fullName>
            <ecNumber evidence="19">5.1.99.6</ecNumber>
        </recommendedName>
    </domain>
</protein>
<dbReference type="NCBIfam" id="TIGR00196">
    <property type="entry name" value="yjeF_cterm"/>
    <property type="match status" value="1"/>
</dbReference>
<dbReference type="PROSITE" id="PS51385">
    <property type="entry name" value="YJEF_N"/>
    <property type="match status" value="1"/>
</dbReference>
<organism evidence="22 23">
    <name type="scientific">Quisquiliibacterium transsilvanicum</name>
    <dbReference type="NCBI Taxonomy" id="1549638"/>
    <lineage>
        <taxon>Bacteria</taxon>
        <taxon>Pseudomonadati</taxon>
        <taxon>Pseudomonadota</taxon>
        <taxon>Betaproteobacteria</taxon>
        <taxon>Burkholderiales</taxon>
        <taxon>Burkholderiaceae</taxon>
        <taxon>Quisquiliibacterium</taxon>
    </lineage>
</organism>
<feature type="binding site" evidence="17">
    <location>
        <position position="261"/>
    </location>
    <ligand>
        <name>(6S)-NADPHX</name>
        <dbReference type="ChEBI" id="CHEBI:64076"/>
    </ligand>
</feature>
<dbReference type="Proteomes" id="UP000532440">
    <property type="component" value="Unassembled WGS sequence"/>
</dbReference>
<reference evidence="22 23" key="1">
    <citation type="submission" date="2020-08" db="EMBL/GenBank/DDBJ databases">
        <title>Genomic Encyclopedia of Type Strains, Phase IV (KMG-IV): sequencing the most valuable type-strain genomes for metagenomic binning, comparative biology and taxonomic classification.</title>
        <authorList>
            <person name="Goeker M."/>
        </authorList>
    </citation>
    <scope>NUCLEOTIDE SEQUENCE [LARGE SCALE GENOMIC DNA]</scope>
    <source>
        <strain evidence="22 23">DSM 29781</strain>
    </source>
</reference>
<evidence type="ECO:0000256" key="11">
    <source>
        <dbReference type="ARBA" id="ARBA00023235"/>
    </source>
</evidence>
<comment type="similarity">
    <text evidence="18">Belongs to the NnrE/AIBP family.</text>
</comment>
<evidence type="ECO:0000256" key="16">
    <source>
        <dbReference type="ARBA" id="ARBA00049209"/>
    </source>
</evidence>
<evidence type="ECO:0000256" key="19">
    <source>
        <dbReference type="PIRNR" id="PIRNR017184"/>
    </source>
</evidence>
<comment type="function">
    <text evidence="14 19">Bifunctional enzyme that catalyzes the epimerization of the S- and R-forms of NAD(P)HX and the dehydration of the S-form of NAD(P)HX at the expense of ADP, which is converted to AMP. This allows the repair of both epimers of NAD(P)HX, a damaged form of NAD(P)H that is a result of enzymatic or heat-dependent hydration.</text>
</comment>
<dbReference type="HAMAP" id="MF_01965">
    <property type="entry name" value="NADHX_dehydratase"/>
    <property type="match status" value="1"/>
</dbReference>
<dbReference type="GO" id="GO:0046872">
    <property type="term" value="F:metal ion binding"/>
    <property type="evidence" value="ECO:0007669"/>
    <property type="project" value="UniProtKB-UniRule"/>
</dbReference>
<evidence type="ECO:0000313" key="23">
    <source>
        <dbReference type="Proteomes" id="UP000532440"/>
    </source>
</evidence>
<keyword evidence="7 17" id="KW-0067">ATP-binding</keyword>
<dbReference type="AlphaFoldDB" id="A0A7W8HE80"/>
<evidence type="ECO:0000256" key="8">
    <source>
        <dbReference type="ARBA" id="ARBA00022857"/>
    </source>
</evidence>
<feature type="binding site" evidence="17">
    <location>
        <position position="314"/>
    </location>
    <ligand>
        <name>(6S)-NADPHX</name>
        <dbReference type="ChEBI" id="CHEBI:64076"/>
    </ligand>
</feature>
<dbReference type="EMBL" id="JACHGB010000001">
    <property type="protein sequence ID" value="MBB5270335.1"/>
    <property type="molecule type" value="Genomic_DNA"/>
</dbReference>
<feature type="binding site" evidence="18">
    <location>
        <position position="162"/>
    </location>
    <ligand>
        <name>K(+)</name>
        <dbReference type="ChEBI" id="CHEBI:29103"/>
    </ligand>
</feature>
<name>A0A7W8HE80_9BURK</name>
<keyword evidence="5 18" id="KW-0479">Metal-binding</keyword>
<comment type="similarity">
    <text evidence="17">Belongs to the NnrD/CARKD family.</text>
</comment>
<dbReference type="HAMAP" id="MF_01966">
    <property type="entry name" value="NADHX_epimerase"/>
    <property type="match status" value="1"/>
</dbReference>
<evidence type="ECO:0000256" key="4">
    <source>
        <dbReference type="ARBA" id="ARBA00009524"/>
    </source>
</evidence>
<dbReference type="SUPFAM" id="SSF53613">
    <property type="entry name" value="Ribokinase-like"/>
    <property type="match status" value="1"/>
</dbReference>
<feature type="domain" description="YjeF C-terminal" evidence="20">
    <location>
        <begin position="226"/>
        <end position="494"/>
    </location>
</feature>
<comment type="function">
    <text evidence="17">Catalyzes the dehydration of the S-form of NAD(P)HX at the expense of ADP, which is converted to AMP. Together with NAD(P)HX epimerase, which catalyzes the epimerization of the S- and R-forms, the enzyme allows the repair of both epimers of NAD(P)HX, a damaged form of NAD(P)H that is a result of enzymatic or heat-dependent hydration.</text>
</comment>
<dbReference type="CDD" id="cd01171">
    <property type="entry name" value="YXKO-related"/>
    <property type="match status" value="1"/>
</dbReference>
<dbReference type="Gene3D" id="3.40.1190.20">
    <property type="match status" value="1"/>
</dbReference>
<dbReference type="Pfam" id="PF03853">
    <property type="entry name" value="YjeF_N"/>
    <property type="match status" value="1"/>
</dbReference>
<feature type="binding site" evidence="18">
    <location>
        <position position="159"/>
    </location>
    <ligand>
        <name>(6S)-NADPHX</name>
        <dbReference type="ChEBI" id="CHEBI:64076"/>
    </ligand>
</feature>
<feature type="binding site" evidence="18">
    <location>
        <position position="125"/>
    </location>
    <ligand>
        <name>K(+)</name>
        <dbReference type="ChEBI" id="CHEBI:29103"/>
    </ligand>
</feature>
<feature type="domain" description="YjeF N-terminal" evidence="21">
    <location>
        <begin position="10"/>
        <end position="220"/>
    </location>
</feature>
<evidence type="ECO:0000256" key="7">
    <source>
        <dbReference type="ARBA" id="ARBA00022840"/>
    </source>
</evidence>
<evidence type="ECO:0000256" key="5">
    <source>
        <dbReference type="ARBA" id="ARBA00022723"/>
    </source>
</evidence>
<dbReference type="EC" id="5.1.99.6" evidence="19"/>
<dbReference type="Gene3D" id="3.40.50.10260">
    <property type="entry name" value="YjeF N-terminal domain"/>
    <property type="match status" value="1"/>
</dbReference>
<gene>
    <name evidence="18" type="primary">nnrE</name>
    <name evidence="17" type="synonym">nnrD</name>
    <name evidence="22" type="ORF">HNQ70_000319</name>
</gene>
<dbReference type="GO" id="GO:0005524">
    <property type="term" value="F:ATP binding"/>
    <property type="evidence" value="ECO:0007669"/>
    <property type="project" value="UniProtKB-UniRule"/>
</dbReference>
<feature type="binding site" evidence="17">
    <location>
        <begin position="404"/>
        <end position="408"/>
    </location>
    <ligand>
        <name>AMP</name>
        <dbReference type="ChEBI" id="CHEBI:456215"/>
    </ligand>
</feature>
<comment type="subunit">
    <text evidence="17">Homotetramer.</text>
</comment>
<comment type="catalytic activity">
    <reaction evidence="16 17 19">
        <text>(6S)-NADPHX + ADP = AMP + phosphate + NADPH + H(+)</text>
        <dbReference type="Rhea" id="RHEA:32235"/>
        <dbReference type="ChEBI" id="CHEBI:15378"/>
        <dbReference type="ChEBI" id="CHEBI:43474"/>
        <dbReference type="ChEBI" id="CHEBI:57783"/>
        <dbReference type="ChEBI" id="CHEBI:64076"/>
        <dbReference type="ChEBI" id="CHEBI:456215"/>
        <dbReference type="ChEBI" id="CHEBI:456216"/>
        <dbReference type="EC" id="4.2.1.136"/>
    </reaction>
</comment>
<evidence type="ECO:0000256" key="10">
    <source>
        <dbReference type="ARBA" id="ARBA00023027"/>
    </source>
</evidence>
<proteinExistence type="inferred from homology"/>
<dbReference type="PANTHER" id="PTHR12592:SF0">
    <property type="entry name" value="ATP-DEPENDENT (S)-NAD(P)H-HYDRATE DEHYDRATASE"/>
    <property type="match status" value="1"/>
</dbReference>
<evidence type="ECO:0000256" key="3">
    <source>
        <dbReference type="ARBA" id="ARBA00006001"/>
    </source>
</evidence>
<keyword evidence="12 17" id="KW-0456">Lyase</keyword>
<feature type="binding site" evidence="17">
    <location>
        <position position="433"/>
    </location>
    <ligand>
        <name>AMP</name>
        <dbReference type="ChEBI" id="CHEBI:456215"/>
    </ligand>
</feature>
<dbReference type="PROSITE" id="PS51383">
    <property type="entry name" value="YJEF_C_3"/>
    <property type="match status" value="1"/>
</dbReference>
<comment type="catalytic activity">
    <reaction evidence="1 18 19">
        <text>(6R)-NADHX = (6S)-NADHX</text>
        <dbReference type="Rhea" id="RHEA:32215"/>
        <dbReference type="ChEBI" id="CHEBI:64074"/>
        <dbReference type="ChEBI" id="CHEBI:64075"/>
        <dbReference type="EC" id="5.1.99.6"/>
    </reaction>
</comment>
<dbReference type="InterPro" id="IPR029056">
    <property type="entry name" value="Ribokinase-like"/>
</dbReference>
<evidence type="ECO:0000313" key="22">
    <source>
        <dbReference type="EMBL" id="MBB5270335.1"/>
    </source>
</evidence>